<organism evidence="2 3">
    <name type="scientific">Stagnihabitans tardus</name>
    <dbReference type="NCBI Taxonomy" id="2699202"/>
    <lineage>
        <taxon>Bacteria</taxon>
        <taxon>Pseudomonadati</taxon>
        <taxon>Pseudomonadota</taxon>
        <taxon>Alphaproteobacteria</taxon>
        <taxon>Rhodobacterales</taxon>
        <taxon>Paracoccaceae</taxon>
        <taxon>Stagnihabitans</taxon>
    </lineage>
</organism>
<dbReference type="PANTHER" id="PTHR39338:SF7">
    <property type="entry name" value="BLL6692 PROTEIN"/>
    <property type="match status" value="1"/>
</dbReference>
<reference evidence="2" key="1">
    <citation type="submission" date="2020-01" db="EMBL/GenBank/DDBJ databases">
        <authorList>
            <person name="Chen W.-M."/>
        </authorList>
    </citation>
    <scope>NUCLEOTIDE SEQUENCE</scope>
    <source>
        <strain evidence="2">CYK-10</strain>
    </source>
</reference>
<dbReference type="Pfam" id="PF05762">
    <property type="entry name" value="VWA_CoxE"/>
    <property type="match status" value="1"/>
</dbReference>
<sequence length="389" mass="43576">MFRPFFLNLRKQGLPVGLTDYLSFLGVLQAGLATNDPEGFYHLARMSLVKDEALFDRFDRAFAESFAGLDALPDAEVLAALDIPRDWLEAALARQFTEKERAAVQALGGLDKLMETLRQRLAEQKGRHEGGSKWVGTGGTSPFGHSGYNPEGVRIGGPGGQGRAVKVWERREFRDLDADAELAPRSLKLALRSLRRWAREGEKRFDLEATIAATARQGWLDVQERPEKRNGVKVLLFLDIGGSMDGHVLQTRALFGAAQAEFHRMTVFYFHNCLYETLWTDATRRASVPTLDVLRRFGPDHRAIFVGDAAMSPYEIEARGGSVEHWNPEPGRAWLMRARVAWPKSLWINPTPEPGWRYAQSTAMIGDIFDGKMVPLTLNGLTLGLKEIR</sequence>
<dbReference type="InterPro" id="IPR008912">
    <property type="entry name" value="Uncharacterised_CoxE"/>
</dbReference>
<feature type="region of interest" description="Disordered" evidence="1">
    <location>
        <begin position="125"/>
        <end position="156"/>
    </location>
</feature>
<evidence type="ECO:0000256" key="1">
    <source>
        <dbReference type="SAM" id="MobiDB-lite"/>
    </source>
</evidence>
<keyword evidence="3" id="KW-1185">Reference proteome</keyword>
<proteinExistence type="predicted"/>
<dbReference type="EMBL" id="JAABNR010000006">
    <property type="protein sequence ID" value="NBZ87463.1"/>
    <property type="molecule type" value="Genomic_DNA"/>
</dbReference>
<name>A0AAE4Y7W6_9RHOB</name>
<evidence type="ECO:0000313" key="2">
    <source>
        <dbReference type="EMBL" id="NBZ87463.1"/>
    </source>
</evidence>
<evidence type="ECO:0000313" key="3">
    <source>
        <dbReference type="Proteomes" id="UP001193501"/>
    </source>
</evidence>
<comment type="caution">
    <text evidence="2">The sequence shown here is derived from an EMBL/GenBank/DDBJ whole genome shotgun (WGS) entry which is preliminary data.</text>
</comment>
<gene>
    <name evidence="2" type="ORF">GV832_07715</name>
</gene>
<accession>A0AAE4Y7W6</accession>
<dbReference type="RefSeq" id="WP_168774278.1">
    <property type="nucleotide sequence ID" value="NZ_JAABNR010000006.1"/>
</dbReference>
<dbReference type="AlphaFoldDB" id="A0AAE4Y7W6"/>
<dbReference type="PANTHER" id="PTHR39338">
    <property type="entry name" value="BLL5662 PROTEIN-RELATED"/>
    <property type="match status" value="1"/>
</dbReference>
<protein>
    <submittedName>
        <fullName evidence="2">VWA domain-containing protein</fullName>
    </submittedName>
</protein>
<dbReference type="Proteomes" id="UP001193501">
    <property type="component" value="Unassembled WGS sequence"/>
</dbReference>